<name>A0A6J4LCH2_9CYAN</name>
<sequence>MQTKNIEPVSDPTLTKLLAVDSDLAAQEAQLIIQLQDIQAKRRSLEIVISLFSVDDAQAAPATKTAEGLPTQQVAVDETGLVAPLPEASTTPALSSEQGRQQQRVQPRKAERTQAAARQPKGTRRSTSTPASSRKSESWRSYVREGFEASAALPKIVSQVLQRLPDRVLTVPEIMNAIFVGEIPKEARKKVHQRLLSALSHGVKENQWQRSDKGQYTISALGAEVEEVQA</sequence>
<organism evidence="2">
    <name type="scientific">uncultured Leptolyngbya sp</name>
    <dbReference type="NCBI Taxonomy" id="332963"/>
    <lineage>
        <taxon>Bacteria</taxon>
        <taxon>Bacillati</taxon>
        <taxon>Cyanobacteriota</taxon>
        <taxon>Cyanophyceae</taxon>
        <taxon>Leptolyngbyales</taxon>
        <taxon>Leptolyngbyaceae</taxon>
        <taxon>Leptolyngbya group</taxon>
        <taxon>Leptolyngbya</taxon>
        <taxon>environmental samples</taxon>
    </lineage>
</organism>
<evidence type="ECO:0000313" key="2">
    <source>
        <dbReference type="EMBL" id="CAA9329521.1"/>
    </source>
</evidence>
<reference evidence="2" key="1">
    <citation type="submission" date="2020-02" db="EMBL/GenBank/DDBJ databases">
        <authorList>
            <person name="Meier V. D."/>
        </authorList>
    </citation>
    <scope>NUCLEOTIDE SEQUENCE</scope>
    <source>
        <strain evidence="2">AVDCRST_MAG94</strain>
    </source>
</reference>
<accession>A0A6J4LCH2</accession>
<dbReference type="AlphaFoldDB" id="A0A6J4LCH2"/>
<feature type="compositionally biased region" description="Polar residues" evidence="1">
    <location>
        <begin position="88"/>
        <end position="105"/>
    </location>
</feature>
<feature type="region of interest" description="Disordered" evidence="1">
    <location>
        <begin position="86"/>
        <end position="139"/>
    </location>
</feature>
<proteinExistence type="predicted"/>
<evidence type="ECO:0000256" key="1">
    <source>
        <dbReference type="SAM" id="MobiDB-lite"/>
    </source>
</evidence>
<protein>
    <submittedName>
        <fullName evidence="2">Uncharacterized protein</fullName>
    </submittedName>
</protein>
<dbReference type="EMBL" id="CADCTY010000636">
    <property type="protein sequence ID" value="CAA9329521.1"/>
    <property type="molecule type" value="Genomic_DNA"/>
</dbReference>
<gene>
    <name evidence="2" type="ORF">AVDCRST_MAG94-1825</name>
</gene>